<reference evidence="3" key="1">
    <citation type="submission" date="2016-11" db="UniProtKB">
        <authorList>
            <consortium name="WormBaseParasite"/>
        </authorList>
    </citation>
    <scope>IDENTIFICATION</scope>
</reference>
<accession>A0A1I8F4J8</accession>
<protein>
    <submittedName>
        <fullName evidence="3">PID domain-containing protein</fullName>
    </submittedName>
</protein>
<evidence type="ECO:0000313" key="3">
    <source>
        <dbReference type="WBParaSite" id="maker-unitig_20287-snap-gene-0.3-mRNA-1"/>
    </source>
</evidence>
<evidence type="ECO:0000256" key="1">
    <source>
        <dbReference type="SAM" id="MobiDB-lite"/>
    </source>
</evidence>
<name>A0A1I8F4J8_9PLAT</name>
<dbReference type="WBParaSite" id="maker-unitig_20287-snap-gene-0.3-mRNA-1">
    <property type="protein sequence ID" value="maker-unitig_20287-snap-gene-0.3-mRNA-1"/>
    <property type="gene ID" value="maker-unitig_20287-snap-gene-0.3"/>
</dbReference>
<dbReference type="Proteomes" id="UP000095280">
    <property type="component" value="Unplaced"/>
</dbReference>
<feature type="compositionally biased region" description="Basic residues" evidence="1">
    <location>
        <begin position="1"/>
        <end position="14"/>
    </location>
</feature>
<evidence type="ECO:0000313" key="2">
    <source>
        <dbReference type="Proteomes" id="UP000095280"/>
    </source>
</evidence>
<feature type="compositionally biased region" description="Low complexity" evidence="1">
    <location>
        <begin position="147"/>
        <end position="160"/>
    </location>
</feature>
<feature type="compositionally biased region" description="Low complexity" evidence="1">
    <location>
        <begin position="22"/>
        <end position="36"/>
    </location>
</feature>
<proteinExistence type="predicted"/>
<feature type="region of interest" description="Disordered" evidence="1">
    <location>
        <begin position="1"/>
        <end position="36"/>
    </location>
</feature>
<feature type="region of interest" description="Disordered" evidence="1">
    <location>
        <begin position="128"/>
        <end position="160"/>
    </location>
</feature>
<sequence length="160" mass="17584">ARTKTQPARNRHPARTPPAARDCAGGSDSGGEECSSTFKYQRRRSRAVLYHLSGQFDSRNKSKPFSQLNKIHSLVVRSAMPEYKVQESRCILLHLRAAAEDQLGTGCLILLFHFYIAIMVPYNAANSNGRAPGKAAPQPPLRTPGWSSTCWSRSSSLPAS</sequence>
<organism evidence="2 3">
    <name type="scientific">Macrostomum lignano</name>
    <dbReference type="NCBI Taxonomy" id="282301"/>
    <lineage>
        <taxon>Eukaryota</taxon>
        <taxon>Metazoa</taxon>
        <taxon>Spiralia</taxon>
        <taxon>Lophotrochozoa</taxon>
        <taxon>Platyhelminthes</taxon>
        <taxon>Rhabditophora</taxon>
        <taxon>Macrostomorpha</taxon>
        <taxon>Macrostomida</taxon>
        <taxon>Macrostomidae</taxon>
        <taxon>Macrostomum</taxon>
    </lineage>
</organism>
<dbReference type="AlphaFoldDB" id="A0A1I8F4J8"/>
<keyword evidence="2" id="KW-1185">Reference proteome</keyword>